<feature type="transmembrane region" description="Helical" evidence="1">
    <location>
        <begin position="12"/>
        <end position="37"/>
    </location>
</feature>
<keyword evidence="1" id="KW-1133">Transmembrane helix</keyword>
<dbReference type="Pfam" id="PF14019">
    <property type="entry name" value="DUF4235"/>
    <property type="match status" value="1"/>
</dbReference>
<organism evidence="2 4">
    <name type="scientific">Acidipropionibacterium acidipropionici</name>
    <dbReference type="NCBI Taxonomy" id="1748"/>
    <lineage>
        <taxon>Bacteria</taxon>
        <taxon>Bacillati</taxon>
        <taxon>Actinomycetota</taxon>
        <taxon>Actinomycetes</taxon>
        <taxon>Propionibacteriales</taxon>
        <taxon>Propionibacteriaceae</taxon>
        <taxon>Acidipropionibacterium</taxon>
    </lineage>
</organism>
<evidence type="ECO:0000313" key="2">
    <source>
        <dbReference type="EMBL" id="AMS05391.1"/>
    </source>
</evidence>
<dbReference type="GeneID" id="88084815"/>
<keyword evidence="1" id="KW-0472">Membrane</keyword>
<keyword evidence="5" id="KW-1185">Reference proteome</keyword>
<name>A0A142KH03_9ACTN</name>
<protein>
    <submittedName>
        <fullName evidence="2">Uncharacterized protein</fullName>
    </submittedName>
</protein>
<dbReference type="OMA" id="TGVWPAT"/>
<dbReference type="AlphaFoldDB" id="A0A142KH03"/>
<reference evidence="3 5" key="1">
    <citation type="journal article" date="2016" name="Plant Dis.">
        <title>Improved production of propionic acid using genome shuffling.</title>
        <authorList>
            <person name="Luna-Flores C.H."/>
            <person name="Palfreyman R.W."/>
            <person name="Kromer J.O."/>
            <person name="Nielsen L.K."/>
            <person name="Marcellin E."/>
        </authorList>
    </citation>
    <scope>NUCLEOTIDE SEQUENCE [LARGE SCALE GENOMIC DNA]</scope>
    <source>
        <strain evidence="3 5">F3E8</strain>
    </source>
</reference>
<keyword evidence="1" id="KW-0812">Transmembrane</keyword>
<evidence type="ECO:0000313" key="3">
    <source>
        <dbReference type="EMBL" id="AOZ46865.1"/>
    </source>
</evidence>
<dbReference type="InterPro" id="IPR025329">
    <property type="entry name" value="DUF4235"/>
</dbReference>
<evidence type="ECO:0000313" key="5">
    <source>
        <dbReference type="Proteomes" id="UP000178666"/>
    </source>
</evidence>
<dbReference type="RefSeq" id="WP_015071631.1">
    <property type="nucleotide sequence ID" value="NZ_CP013126.1"/>
</dbReference>
<evidence type="ECO:0000256" key="1">
    <source>
        <dbReference type="SAM" id="Phobius"/>
    </source>
</evidence>
<dbReference type="KEGG" id="aaci:ASQ49_07250"/>
<sequence length="97" mass="10039">MAKKNGSTSAKILYRPVGMVGSVVSGLLAGAVFKQVWKKASRTGSKDTPKALESEFGLGQVLAAAAVQGAIYAAVKALVDRGGARMFQRATGEWPGN</sequence>
<dbReference type="Proteomes" id="UP000178666">
    <property type="component" value="Chromosome"/>
</dbReference>
<feature type="transmembrane region" description="Helical" evidence="1">
    <location>
        <begin position="57"/>
        <end position="79"/>
    </location>
</feature>
<reference evidence="2 4" key="2">
    <citation type="submission" date="2016-02" db="EMBL/GenBank/DDBJ databases">
        <title>Complete Genome Sequence of Propionibacterium acidipropionici ATCC 55737.</title>
        <authorList>
            <person name="Luna Flores C.H."/>
            <person name="Nielsen L.K."/>
            <person name="Marcellin E."/>
        </authorList>
    </citation>
    <scope>NUCLEOTIDE SEQUENCE [LARGE SCALE GENOMIC DNA]</scope>
    <source>
        <strain evidence="2 4">ATCC 55737</strain>
    </source>
</reference>
<dbReference type="Proteomes" id="UP000075221">
    <property type="component" value="Chromosome"/>
</dbReference>
<dbReference type="EMBL" id="CP015970">
    <property type="protein sequence ID" value="AOZ46865.1"/>
    <property type="molecule type" value="Genomic_DNA"/>
</dbReference>
<dbReference type="EMBL" id="CP014352">
    <property type="protein sequence ID" value="AMS05391.1"/>
    <property type="molecule type" value="Genomic_DNA"/>
</dbReference>
<evidence type="ECO:0000313" key="4">
    <source>
        <dbReference type="Proteomes" id="UP000075221"/>
    </source>
</evidence>
<proteinExistence type="predicted"/>
<gene>
    <name evidence="3" type="ORF">A8L58_09350</name>
    <name evidence="2" type="ORF">AXH35_07895</name>
</gene>
<accession>A0A142KH03</accession>